<evidence type="ECO:0000259" key="8">
    <source>
        <dbReference type="Pfam" id="PF20772"/>
    </source>
</evidence>
<dbReference type="GO" id="GO:0006355">
    <property type="term" value="P:regulation of DNA-templated transcription"/>
    <property type="evidence" value="ECO:0007669"/>
    <property type="project" value="UniProtKB-UniRule"/>
</dbReference>
<accession>A0A2I1N992</accession>
<dbReference type="Pfam" id="PF01709">
    <property type="entry name" value="Transcrip_reg"/>
    <property type="match status" value="1"/>
</dbReference>
<reference evidence="10 12" key="2">
    <citation type="submission" date="2020-05" db="EMBL/GenBank/DDBJ databases">
        <title>Complete genome sequencing of Campylobacter and Arcobacter type strains.</title>
        <authorList>
            <person name="Miller W.G."/>
            <person name="Yee E."/>
        </authorList>
    </citation>
    <scope>NUCLEOTIDE SEQUENCE [LARGE SCALE GENOMIC DNA]</scope>
    <source>
        <strain evidence="10 12">LMG 6451</strain>
    </source>
</reference>
<dbReference type="InterPro" id="IPR049083">
    <property type="entry name" value="TACO1_YebC_N"/>
</dbReference>
<evidence type="ECO:0000256" key="4">
    <source>
        <dbReference type="ARBA" id="ARBA00023125"/>
    </source>
</evidence>
<dbReference type="Gene3D" id="3.30.70.980">
    <property type="match status" value="2"/>
</dbReference>
<feature type="domain" description="TACO1/YebC-like second and third" evidence="7">
    <location>
        <begin position="80"/>
        <end position="241"/>
    </location>
</feature>
<dbReference type="GO" id="GO:0003677">
    <property type="term" value="F:DNA binding"/>
    <property type="evidence" value="ECO:0007669"/>
    <property type="project" value="UniProtKB-UniRule"/>
</dbReference>
<dbReference type="PANTHER" id="PTHR12532:SF6">
    <property type="entry name" value="TRANSCRIPTIONAL REGULATORY PROTEIN YEBC-RELATED"/>
    <property type="match status" value="1"/>
</dbReference>
<dbReference type="InterPro" id="IPR048300">
    <property type="entry name" value="TACO1_YebC-like_2nd/3rd_dom"/>
</dbReference>
<feature type="domain" description="TACO1/YebC-like N-terminal" evidence="8">
    <location>
        <begin position="4"/>
        <end position="73"/>
    </location>
</feature>
<sequence length="242" mass="27009">MGRAFEYRRAAKEARWGKMSRIFPKLGRSITIAAKEGGPDPDMNPKLRTAIAAAKAQNMPKNNIDAAIKRASEKDSPNIQTIHYDGKGPHGCLIIVECATENTTRTVANIKSIFGKNGGEFLPNGSLSYMFSRKSVFEVKMPKRDLESVELDLIDYGMTEMIVNEDEEDGGETTLIIYGEYESFGELNNGIEKLGLEIINGSLKYIANNKQEFSDDELEEIEVLIDKLEEDDDVQEVYTNIA</sequence>
<dbReference type="RefSeq" id="WP_018713154.1">
    <property type="nucleotide sequence ID" value="NZ_CAKZWX010000028.1"/>
</dbReference>
<dbReference type="InterPro" id="IPR029072">
    <property type="entry name" value="YebC-like"/>
</dbReference>
<dbReference type="AlphaFoldDB" id="A0A2I1N992"/>
<dbReference type="Pfam" id="PF20772">
    <property type="entry name" value="TACO1_YebC_N"/>
    <property type="match status" value="1"/>
</dbReference>
<gene>
    <name evidence="10" type="ORF">CURT_0979</name>
    <name evidence="9" type="ORF">CYJ41_05825</name>
</gene>
<dbReference type="GeneID" id="77175880"/>
<dbReference type="EMBL" id="CP053832">
    <property type="protein sequence ID" value="QKF84461.1"/>
    <property type="molecule type" value="Genomic_DNA"/>
</dbReference>
<evidence type="ECO:0000256" key="6">
    <source>
        <dbReference type="HAMAP-Rule" id="MF_00693"/>
    </source>
</evidence>
<dbReference type="InterPro" id="IPR002876">
    <property type="entry name" value="Transcrip_reg_TACO1-like"/>
</dbReference>
<protein>
    <recommendedName>
        <fullName evidence="6">Probable transcriptional regulatory protein CURT_0979</fullName>
    </recommendedName>
</protein>
<evidence type="ECO:0000259" key="7">
    <source>
        <dbReference type="Pfam" id="PF01709"/>
    </source>
</evidence>
<dbReference type="PANTHER" id="PTHR12532">
    <property type="entry name" value="TRANSLATIONAL ACTIVATOR OF CYTOCHROME C OXIDASE 1"/>
    <property type="match status" value="1"/>
</dbReference>
<keyword evidence="5 6" id="KW-0804">Transcription</keyword>
<keyword evidence="4 6" id="KW-0238">DNA-binding</keyword>
<dbReference type="GO" id="GO:0005829">
    <property type="term" value="C:cytosol"/>
    <property type="evidence" value="ECO:0007669"/>
    <property type="project" value="TreeGrafter"/>
</dbReference>
<dbReference type="NCBIfam" id="TIGR01033">
    <property type="entry name" value="YebC/PmpR family DNA-binding transcriptional regulator"/>
    <property type="match status" value="1"/>
</dbReference>
<dbReference type="FunFam" id="1.10.10.200:FF:000004">
    <property type="entry name" value="Probable transcriptional regulatory protein BSBG_02618"/>
    <property type="match status" value="1"/>
</dbReference>
<dbReference type="HAMAP" id="MF_00693">
    <property type="entry name" value="Transcrip_reg_TACO1"/>
    <property type="match status" value="1"/>
</dbReference>
<dbReference type="InterPro" id="IPR026564">
    <property type="entry name" value="Transcrip_reg_TACO1-like_dom3"/>
</dbReference>
<dbReference type="Proteomes" id="UP000234639">
    <property type="component" value="Unassembled WGS sequence"/>
</dbReference>
<evidence type="ECO:0000256" key="5">
    <source>
        <dbReference type="ARBA" id="ARBA00023163"/>
    </source>
</evidence>
<proteinExistence type="inferred from homology"/>
<evidence type="ECO:0000313" key="12">
    <source>
        <dbReference type="Proteomes" id="UP000509722"/>
    </source>
</evidence>
<comment type="similarity">
    <text evidence="1 6">Belongs to the TACO1 family.</text>
</comment>
<keyword evidence="3 6" id="KW-0805">Transcription regulation</keyword>
<evidence type="ECO:0000313" key="11">
    <source>
        <dbReference type="Proteomes" id="UP000234639"/>
    </source>
</evidence>
<keyword evidence="2 6" id="KW-0963">Cytoplasm</keyword>
<evidence type="ECO:0000256" key="1">
    <source>
        <dbReference type="ARBA" id="ARBA00008724"/>
    </source>
</evidence>
<dbReference type="Proteomes" id="UP000509722">
    <property type="component" value="Chromosome"/>
</dbReference>
<dbReference type="SUPFAM" id="SSF75625">
    <property type="entry name" value="YebC-like"/>
    <property type="match status" value="1"/>
</dbReference>
<reference evidence="9 11" key="1">
    <citation type="submission" date="2017-12" db="EMBL/GenBank/DDBJ databases">
        <title>Phylogenetic diversity of female urinary microbiome.</title>
        <authorList>
            <person name="Thomas-White K."/>
            <person name="Wolfe A.J."/>
        </authorList>
    </citation>
    <scope>NUCLEOTIDE SEQUENCE [LARGE SCALE GENOMIC DNA]</scope>
    <source>
        <strain evidence="9 11">UMB0112</strain>
    </source>
</reference>
<name>A0A2I1N992_9BACT</name>
<evidence type="ECO:0000313" key="10">
    <source>
        <dbReference type="EMBL" id="QKF84461.1"/>
    </source>
</evidence>
<dbReference type="InterPro" id="IPR017856">
    <property type="entry name" value="Integrase-like_N"/>
</dbReference>
<dbReference type="Gene3D" id="1.10.10.200">
    <property type="match status" value="1"/>
</dbReference>
<dbReference type="OrthoDB" id="9781053at2"/>
<evidence type="ECO:0000313" key="9">
    <source>
        <dbReference type="EMBL" id="PKZ28947.1"/>
    </source>
</evidence>
<evidence type="ECO:0000256" key="2">
    <source>
        <dbReference type="ARBA" id="ARBA00022490"/>
    </source>
</evidence>
<comment type="subcellular location">
    <subcellularLocation>
        <location evidence="6">Cytoplasm</location>
    </subcellularLocation>
</comment>
<organism evidence="9 11">
    <name type="scientific">Campylobacter ureolyticus</name>
    <dbReference type="NCBI Taxonomy" id="827"/>
    <lineage>
        <taxon>Bacteria</taxon>
        <taxon>Pseudomonadati</taxon>
        <taxon>Campylobacterota</taxon>
        <taxon>Epsilonproteobacteria</taxon>
        <taxon>Campylobacterales</taxon>
        <taxon>Campylobacteraceae</taxon>
        <taxon>Campylobacter</taxon>
    </lineage>
</organism>
<dbReference type="EMBL" id="PKHU01000005">
    <property type="protein sequence ID" value="PKZ28947.1"/>
    <property type="molecule type" value="Genomic_DNA"/>
</dbReference>
<dbReference type="NCBIfam" id="NF009044">
    <property type="entry name" value="PRK12378.1"/>
    <property type="match status" value="1"/>
</dbReference>
<evidence type="ECO:0000256" key="3">
    <source>
        <dbReference type="ARBA" id="ARBA00023015"/>
    </source>
</evidence>